<evidence type="ECO:0000256" key="4">
    <source>
        <dbReference type="SAM" id="MobiDB-lite"/>
    </source>
</evidence>
<organism evidence="6 7">
    <name type="scientific">Aulographum hederae CBS 113979</name>
    <dbReference type="NCBI Taxonomy" id="1176131"/>
    <lineage>
        <taxon>Eukaryota</taxon>
        <taxon>Fungi</taxon>
        <taxon>Dikarya</taxon>
        <taxon>Ascomycota</taxon>
        <taxon>Pezizomycotina</taxon>
        <taxon>Dothideomycetes</taxon>
        <taxon>Pleosporomycetidae</taxon>
        <taxon>Aulographales</taxon>
        <taxon>Aulographaceae</taxon>
    </lineage>
</organism>
<dbReference type="PANTHER" id="PTHR47849">
    <property type="entry name" value="CHITIN-BINDING LECTIN 1"/>
    <property type="match status" value="1"/>
</dbReference>
<protein>
    <submittedName>
        <fullName evidence="6">Carbohydrate-binding module family 18 protein</fullName>
    </submittedName>
</protein>
<accession>A0A6G1GZU4</accession>
<evidence type="ECO:0000256" key="3">
    <source>
        <dbReference type="PROSITE-ProRule" id="PRU00261"/>
    </source>
</evidence>
<evidence type="ECO:0000259" key="5">
    <source>
        <dbReference type="PROSITE" id="PS50941"/>
    </source>
</evidence>
<feature type="domain" description="Chitin-binding type-1" evidence="5">
    <location>
        <begin position="225"/>
        <end position="269"/>
    </location>
</feature>
<evidence type="ECO:0000313" key="6">
    <source>
        <dbReference type="EMBL" id="KAF1986334.1"/>
    </source>
</evidence>
<feature type="compositionally biased region" description="Low complexity" evidence="4">
    <location>
        <begin position="41"/>
        <end position="57"/>
    </location>
</feature>
<sequence>MTVTVTATATVYSKPPPYDSPVHSSPSSSVVVPPPSPPSSVPVYPSPSSYVPVPHSSSSSVSIPPSSSSSVYIPPIPFPVPIFSTASTPTSAVPSSSTPLPVRPPFPDSKHFITAHAWANITITSSIATATTASANATSTTQFASQIPEIDVCGADSGGISCPGAGSNGYFYRCCSSAGHCGPKNNLQDPNIYCGVGCQAGYGKCGLGVPVPADPVETPGLAHLSEECGPIVNKRCPGSLCCSGSNFCGTGVDYCGAANWCQPKWGACH</sequence>
<feature type="region of interest" description="Disordered" evidence="4">
    <location>
        <begin position="1"/>
        <end position="57"/>
    </location>
</feature>
<feature type="compositionally biased region" description="Low complexity" evidence="4">
    <location>
        <begin position="1"/>
        <end position="11"/>
    </location>
</feature>
<dbReference type="OrthoDB" id="5985073at2759"/>
<dbReference type="SMART" id="SM00270">
    <property type="entry name" value="ChtBD1"/>
    <property type="match status" value="2"/>
</dbReference>
<dbReference type="PROSITE" id="PS50941">
    <property type="entry name" value="CHIT_BIND_I_2"/>
    <property type="match status" value="1"/>
</dbReference>
<dbReference type="Gene3D" id="3.30.60.10">
    <property type="entry name" value="Endochitinase-like"/>
    <property type="match status" value="2"/>
</dbReference>
<dbReference type="AlphaFoldDB" id="A0A6G1GZU4"/>
<keyword evidence="1 3" id="KW-0147">Chitin-binding</keyword>
<dbReference type="Proteomes" id="UP000800041">
    <property type="component" value="Unassembled WGS sequence"/>
</dbReference>
<comment type="caution">
    <text evidence="3">Lacks conserved residue(s) required for the propagation of feature annotation.</text>
</comment>
<evidence type="ECO:0000256" key="1">
    <source>
        <dbReference type="ARBA" id="ARBA00022669"/>
    </source>
</evidence>
<reference evidence="6" key="1">
    <citation type="journal article" date="2020" name="Stud. Mycol.">
        <title>101 Dothideomycetes genomes: a test case for predicting lifestyles and emergence of pathogens.</title>
        <authorList>
            <person name="Haridas S."/>
            <person name="Albert R."/>
            <person name="Binder M."/>
            <person name="Bloem J."/>
            <person name="Labutti K."/>
            <person name="Salamov A."/>
            <person name="Andreopoulos B."/>
            <person name="Baker S."/>
            <person name="Barry K."/>
            <person name="Bills G."/>
            <person name="Bluhm B."/>
            <person name="Cannon C."/>
            <person name="Castanera R."/>
            <person name="Culley D."/>
            <person name="Daum C."/>
            <person name="Ezra D."/>
            <person name="Gonzalez J."/>
            <person name="Henrissat B."/>
            <person name="Kuo A."/>
            <person name="Liang C."/>
            <person name="Lipzen A."/>
            <person name="Lutzoni F."/>
            <person name="Magnuson J."/>
            <person name="Mondo S."/>
            <person name="Nolan M."/>
            <person name="Ohm R."/>
            <person name="Pangilinan J."/>
            <person name="Park H.-J."/>
            <person name="Ramirez L."/>
            <person name="Alfaro M."/>
            <person name="Sun H."/>
            <person name="Tritt A."/>
            <person name="Yoshinaga Y."/>
            <person name="Zwiers L.-H."/>
            <person name="Turgeon B."/>
            <person name="Goodwin S."/>
            <person name="Spatafora J."/>
            <person name="Crous P."/>
            <person name="Grigoriev I."/>
        </authorList>
    </citation>
    <scope>NUCLEOTIDE SEQUENCE</scope>
    <source>
        <strain evidence="6">CBS 113979</strain>
    </source>
</reference>
<feature type="compositionally biased region" description="Low complexity" evidence="4">
    <location>
        <begin position="20"/>
        <end position="31"/>
    </location>
</feature>
<feature type="disulfide bond" evidence="3">
    <location>
        <begin position="241"/>
        <end position="255"/>
    </location>
</feature>
<keyword evidence="2 3" id="KW-1015">Disulfide bond</keyword>
<dbReference type="EMBL" id="ML977157">
    <property type="protein sequence ID" value="KAF1986334.1"/>
    <property type="molecule type" value="Genomic_DNA"/>
</dbReference>
<name>A0A6G1GZU4_9PEZI</name>
<evidence type="ECO:0000256" key="2">
    <source>
        <dbReference type="ARBA" id="ARBA00023157"/>
    </source>
</evidence>
<dbReference type="GO" id="GO:0008061">
    <property type="term" value="F:chitin binding"/>
    <property type="evidence" value="ECO:0007669"/>
    <property type="project" value="UniProtKB-UniRule"/>
</dbReference>
<keyword evidence="7" id="KW-1185">Reference proteome</keyword>
<evidence type="ECO:0000313" key="7">
    <source>
        <dbReference type="Proteomes" id="UP000800041"/>
    </source>
</evidence>
<dbReference type="SUPFAM" id="SSF57016">
    <property type="entry name" value="Plant lectins/antimicrobial peptides"/>
    <property type="match status" value="2"/>
</dbReference>
<proteinExistence type="predicted"/>
<feature type="disulfide bond" evidence="3">
    <location>
        <begin position="236"/>
        <end position="248"/>
    </location>
</feature>
<dbReference type="InterPro" id="IPR036861">
    <property type="entry name" value="Endochitinase-like_sf"/>
</dbReference>
<gene>
    <name evidence="6" type="ORF">K402DRAFT_332665</name>
</gene>
<dbReference type="InterPro" id="IPR001002">
    <property type="entry name" value="Chitin-bd_1"/>
</dbReference>